<dbReference type="GO" id="GO:0016887">
    <property type="term" value="F:ATP hydrolysis activity"/>
    <property type="evidence" value="ECO:0007669"/>
    <property type="project" value="InterPro"/>
</dbReference>
<feature type="transmembrane region" description="Helical" evidence="7">
    <location>
        <begin position="159"/>
        <end position="177"/>
    </location>
</feature>
<keyword evidence="6 7" id="KW-0472">Membrane</keyword>
<dbReference type="GO" id="GO:0005524">
    <property type="term" value="F:ATP binding"/>
    <property type="evidence" value="ECO:0007669"/>
    <property type="project" value="UniProtKB-KW"/>
</dbReference>
<dbReference type="SUPFAM" id="SSF52540">
    <property type="entry name" value="P-loop containing nucleoside triphosphate hydrolases"/>
    <property type="match status" value="1"/>
</dbReference>
<evidence type="ECO:0000256" key="5">
    <source>
        <dbReference type="ARBA" id="ARBA00022989"/>
    </source>
</evidence>
<organism evidence="10 11">
    <name type="scientific">Thalassospira profundimaris</name>
    <dbReference type="NCBI Taxonomy" id="502049"/>
    <lineage>
        <taxon>Bacteria</taxon>
        <taxon>Pseudomonadati</taxon>
        <taxon>Pseudomonadota</taxon>
        <taxon>Alphaproteobacteria</taxon>
        <taxon>Rhodospirillales</taxon>
        <taxon>Thalassospiraceae</taxon>
        <taxon>Thalassospira</taxon>
    </lineage>
</organism>
<evidence type="ECO:0000256" key="3">
    <source>
        <dbReference type="ARBA" id="ARBA00022741"/>
    </source>
</evidence>
<dbReference type="CDD" id="cd18566">
    <property type="entry name" value="ABC_6TM_PrtD_LapB_HlyB_like"/>
    <property type="match status" value="1"/>
</dbReference>
<dbReference type="InterPro" id="IPR003439">
    <property type="entry name" value="ABC_transporter-like_ATP-bd"/>
</dbReference>
<dbReference type="OrthoDB" id="5288404at2"/>
<dbReference type="Gene3D" id="1.20.1560.10">
    <property type="entry name" value="ABC transporter type 1, transmembrane domain"/>
    <property type="match status" value="1"/>
</dbReference>
<evidence type="ECO:0000259" key="8">
    <source>
        <dbReference type="PROSITE" id="PS50893"/>
    </source>
</evidence>
<comment type="caution">
    <text evidence="10">The sequence shown here is derived from an EMBL/GenBank/DDBJ whole genome shotgun (WGS) entry which is preliminary data.</text>
</comment>
<evidence type="ECO:0000313" key="10">
    <source>
        <dbReference type="EMBL" id="RCK45851.1"/>
    </source>
</evidence>
<keyword evidence="3" id="KW-0547">Nucleotide-binding</keyword>
<dbReference type="PROSITE" id="PS50893">
    <property type="entry name" value="ABC_TRANSPORTER_2"/>
    <property type="match status" value="1"/>
</dbReference>
<feature type="domain" description="ABC transmembrane type-1" evidence="9">
    <location>
        <begin position="22"/>
        <end position="301"/>
    </location>
</feature>
<gene>
    <name evidence="10" type="ORF">TH30_11990</name>
</gene>
<accession>A0A367WZC3</accession>
<evidence type="ECO:0000256" key="4">
    <source>
        <dbReference type="ARBA" id="ARBA00022840"/>
    </source>
</evidence>
<keyword evidence="4" id="KW-0067">ATP-binding</keyword>
<evidence type="ECO:0000313" key="11">
    <source>
        <dbReference type="Proteomes" id="UP000252255"/>
    </source>
</evidence>
<dbReference type="InterPro" id="IPR027417">
    <property type="entry name" value="P-loop_NTPase"/>
</dbReference>
<dbReference type="InterPro" id="IPR011527">
    <property type="entry name" value="ABC1_TM_dom"/>
</dbReference>
<dbReference type="PROSITE" id="PS50929">
    <property type="entry name" value="ABC_TM1F"/>
    <property type="match status" value="1"/>
</dbReference>
<comment type="subcellular location">
    <subcellularLocation>
        <location evidence="1">Cell membrane</location>
        <topology evidence="1">Multi-pass membrane protein</topology>
    </subcellularLocation>
</comment>
<dbReference type="Gene3D" id="3.40.50.300">
    <property type="entry name" value="P-loop containing nucleotide triphosphate hydrolases"/>
    <property type="match status" value="1"/>
</dbReference>
<dbReference type="SMART" id="SM00382">
    <property type="entry name" value="AAA"/>
    <property type="match status" value="1"/>
</dbReference>
<dbReference type="Proteomes" id="UP000252255">
    <property type="component" value="Unassembled WGS sequence"/>
</dbReference>
<proteinExistence type="predicted"/>
<feature type="domain" description="ABC transporter" evidence="8">
    <location>
        <begin position="333"/>
        <end position="569"/>
    </location>
</feature>
<keyword evidence="2 7" id="KW-0812">Transmembrane</keyword>
<sequence>MTRRPGLNIGTLSHLRAGRFSLLIAALVINLLSLALPITLLQVYDRVLPHNSIPTLTLLILGVLGALLVEAMLRLGRAYISSLSAAKFEHESSQRAIGHLLSTSLIDYDKTAPGLHLQRLNSLNLLRDFYAGQAIGAIVDLPFIILFLALIAIIGGVLVAVPLGILIAFFVTASILGRQLRNALDKRSQSDERRYNFIIETLTGIHTIKSMAMENLMVRRHEQLQEQCSGDDQLAARSAHAAVNASATFSMLTMVLVAAIGSVLVIEGQLTVGGLAACTMLSGRSIQPLQRAMSLWTQFQNIRVARQRVRELFEIDPEDKPGAPEMPLLNGKIELRNLGFAHADGKKIFDRLDLVIEPGDSIAITGDNGTGKTTLLWLLMGALHPDEGDILLDGKRPKDYSAESTRRQIAYLPQHGVMFKGTILENITGFRKEIGVERVIEISRRLGLDDIVMRMPEGYDTEVGGQASETLPRGVKQRIAVARALIDYPRIVLFDEANSSLDMAGDNIMASLMLELKKHCTLVMVSHRPSLIALANKQYRIVDHHLVPVLKRSNARITRAQSAFSAPVETGAE</sequence>
<dbReference type="InterPro" id="IPR039421">
    <property type="entry name" value="Type_1_exporter"/>
</dbReference>
<dbReference type="PANTHER" id="PTHR43394:SF1">
    <property type="entry name" value="ATP-BINDING CASSETTE SUB-FAMILY B MEMBER 10, MITOCHONDRIAL"/>
    <property type="match status" value="1"/>
</dbReference>
<protein>
    <submittedName>
        <fullName evidence="10">ABC transporter ATPase</fullName>
    </submittedName>
</protein>
<feature type="transmembrane region" description="Helical" evidence="7">
    <location>
        <begin position="20"/>
        <end position="41"/>
    </location>
</feature>
<evidence type="ECO:0000256" key="7">
    <source>
        <dbReference type="SAM" id="Phobius"/>
    </source>
</evidence>
<feature type="transmembrane region" description="Helical" evidence="7">
    <location>
        <begin position="53"/>
        <end position="73"/>
    </location>
</feature>
<dbReference type="PANTHER" id="PTHR43394">
    <property type="entry name" value="ATP-DEPENDENT PERMEASE MDL1, MITOCHONDRIAL"/>
    <property type="match status" value="1"/>
</dbReference>
<feature type="transmembrane region" description="Helical" evidence="7">
    <location>
        <begin position="247"/>
        <end position="266"/>
    </location>
</feature>
<reference evidence="10 11" key="1">
    <citation type="submission" date="2014-07" db="EMBL/GenBank/DDBJ databases">
        <title>Draft genome sequence of Thalassospira profundimaris PR54-5.</title>
        <authorList>
            <person name="Lai Q."/>
            <person name="Shao Z."/>
        </authorList>
    </citation>
    <scope>NUCLEOTIDE SEQUENCE [LARGE SCALE GENOMIC DNA]</scope>
    <source>
        <strain evidence="10 11">PR54-5</strain>
    </source>
</reference>
<dbReference type="InterPro" id="IPR003593">
    <property type="entry name" value="AAA+_ATPase"/>
</dbReference>
<dbReference type="SUPFAM" id="SSF90123">
    <property type="entry name" value="ABC transporter transmembrane region"/>
    <property type="match status" value="1"/>
</dbReference>
<dbReference type="Pfam" id="PF00664">
    <property type="entry name" value="ABC_membrane"/>
    <property type="match status" value="1"/>
</dbReference>
<evidence type="ECO:0000256" key="1">
    <source>
        <dbReference type="ARBA" id="ARBA00004651"/>
    </source>
</evidence>
<dbReference type="Pfam" id="PF00005">
    <property type="entry name" value="ABC_tran"/>
    <property type="match status" value="1"/>
</dbReference>
<evidence type="ECO:0000259" key="9">
    <source>
        <dbReference type="PROSITE" id="PS50929"/>
    </source>
</evidence>
<evidence type="ECO:0000256" key="6">
    <source>
        <dbReference type="ARBA" id="ARBA00023136"/>
    </source>
</evidence>
<dbReference type="AlphaFoldDB" id="A0A367WZC3"/>
<dbReference type="RefSeq" id="WP_114098276.1">
    <property type="nucleotide sequence ID" value="NZ_JPWI01000006.1"/>
</dbReference>
<evidence type="ECO:0000256" key="2">
    <source>
        <dbReference type="ARBA" id="ARBA00022692"/>
    </source>
</evidence>
<dbReference type="GO" id="GO:0005886">
    <property type="term" value="C:plasma membrane"/>
    <property type="evidence" value="ECO:0007669"/>
    <property type="project" value="UniProtKB-SubCell"/>
</dbReference>
<dbReference type="GO" id="GO:0015421">
    <property type="term" value="F:ABC-type oligopeptide transporter activity"/>
    <property type="evidence" value="ECO:0007669"/>
    <property type="project" value="TreeGrafter"/>
</dbReference>
<dbReference type="InterPro" id="IPR036640">
    <property type="entry name" value="ABC1_TM_sf"/>
</dbReference>
<dbReference type="EMBL" id="JPWI01000006">
    <property type="protein sequence ID" value="RCK45851.1"/>
    <property type="molecule type" value="Genomic_DNA"/>
</dbReference>
<feature type="transmembrane region" description="Helical" evidence="7">
    <location>
        <begin position="129"/>
        <end position="153"/>
    </location>
</feature>
<name>A0A367WZC3_9PROT</name>
<keyword evidence="5 7" id="KW-1133">Transmembrane helix</keyword>